<proteinExistence type="predicted"/>
<protein>
    <submittedName>
        <fullName evidence="2">Uncharacterized protein</fullName>
    </submittedName>
</protein>
<name>A0A1B0A5W8_GLOPL</name>
<keyword evidence="3" id="KW-1185">Reference proteome</keyword>
<keyword evidence="1" id="KW-1133">Transmembrane helix</keyword>
<organism evidence="2 3">
    <name type="scientific">Glossina pallidipes</name>
    <name type="common">Tsetse fly</name>
    <dbReference type="NCBI Taxonomy" id="7398"/>
    <lineage>
        <taxon>Eukaryota</taxon>
        <taxon>Metazoa</taxon>
        <taxon>Ecdysozoa</taxon>
        <taxon>Arthropoda</taxon>
        <taxon>Hexapoda</taxon>
        <taxon>Insecta</taxon>
        <taxon>Pterygota</taxon>
        <taxon>Neoptera</taxon>
        <taxon>Endopterygota</taxon>
        <taxon>Diptera</taxon>
        <taxon>Brachycera</taxon>
        <taxon>Muscomorpha</taxon>
        <taxon>Hippoboscoidea</taxon>
        <taxon>Glossinidae</taxon>
        <taxon>Glossina</taxon>
    </lineage>
</organism>
<reference evidence="3" key="1">
    <citation type="submission" date="2014-03" db="EMBL/GenBank/DDBJ databases">
        <authorList>
            <person name="Aksoy S."/>
            <person name="Warren W."/>
            <person name="Wilson R.K."/>
        </authorList>
    </citation>
    <scope>NUCLEOTIDE SEQUENCE [LARGE SCALE GENOMIC DNA]</scope>
    <source>
        <strain evidence="3">IAEA</strain>
    </source>
</reference>
<reference evidence="2" key="2">
    <citation type="submission" date="2020-05" db="UniProtKB">
        <authorList>
            <consortium name="EnsemblMetazoa"/>
        </authorList>
    </citation>
    <scope>IDENTIFICATION</scope>
    <source>
        <strain evidence="2">IAEA</strain>
    </source>
</reference>
<evidence type="ECO:0000313" key="2">
    <source>
        <dbReference type="EnsemblMetazoa" id="GPAI035426-PA"/>
    </source>
</evidence>
<keyword evidence="1" id="KW-0812">Transmembrane</keyword>
<evidence type="ECO:0000313" key="3">
    <source>
        <dbReference type="Proteomes" id="UP000092445"/>
    </source>
</evidence>
<dbReference type="AlphaFoldDB" id="A0A1B0A5W8"/>
<evidence type="ECO:0000256" key="1">
    <source>
        <dbReference type="SAM" id="Phobius"/>
    </source>
</evidence>
<dbReference type="EnsemblMetazoa" id="GPAI035426-RA">
    <property type="protein sequence ID" value="GPAI035426-PA"/>
    <property type="gene ID" value="GPAI035426"/>
</dbReference>
<dbReference type="VEuPathDB" id="VectorBase:GPAI035426"/>
<feature type="transmembrane region" description="Helical" evidence="1">
    <location>
        <begin position="12"/>
        <end position="33"/>
    </location>
</feature>
<accession>A0A1B0A5W8</accession>
<keyword evidence="1" id="KW-0472">Membrane</keyword>
<sequence>MIENSLHCWLNFIIFESTWNIVSVISGLMYSVFKLEPKQNRTVPWTLLLLRNVEISLSCEFPADGSAIFGFYVHLQEVMQNLRFVLASACLEVFPKAENYNSCYLILEIPGVFVGSSHFQITFCFRLESTSNMVLVTSGLINSLFKFEPKQKSMAP</sequence>
<dbReference type="Proteomes" id="UP000092445">
    <property type="component" value="Unassembled WGS sequence"/>
</dbReference>